<dbReference type="AlphaFoldDB" id="A0A1B1LRM8"/>
<keyword evidence="1" id="KW-0812">Transmembrane</keyword>
<keyword evidence="1" id="KW-1133">Transmembrane helix</keyword>
<geneLocation type="plasmid" evidence="2">
    <name>pVPS92-VEB</name>
</geneLocation>
<dbReference type="EMBL" id="KU356480">
    <property type="protein sequence ID" value="ANS55677.1"/>
    <property type="molecule type" value="Genomic_DNA"/>
</dbReference>
<sequence>MFTDTFSLVIRIVEGQQIDETLHMAALQFIQWLNGLSIDQRFVFSILSMLLLTAGFELSMRLIRLFLNSIRRGAES</sequence>
<keyword evidence="2" id="KW-0614">Plasmid</keyword>
<evidence type="ECO:0000256" key="1">
    <source>
        <dbReference type="SAM" id="Phobius"/>
    </source>
</evidence>
<protein>
    <submittedName>
        <fullName evidence="2">Uncharacterized protein</fullName>
    </submittedName>
</protein>
<name>A0A1B1LRM8_VIBPH</name>
<feature type="transmembrane region" description="Helical" evidence="1">
    <location>
        <begin position="42"/>
        <end position="63"/>
    </location>
</feature>
<proteinExistence type="predicted"/>
<evidence type="ECO:0000313" key="2">
    <source>
        <dbReference type="EMBL" id="ANS55677.1"/>
    </source>
</evidence>
<accession>A0A1B1LRM8</accession>
<dbReference type="RefSeq" id="WP_017190463.1">
    <property type="nucleotide sequence ID" value="NZ_KU356480.1"/>
</dbReference>
<reference evidence="2" key="1">
    <citation type="journal article" date="2016" name="Antimicrob. Agents Chemother.">
        <title>Genetic Characterization of a blaVEB-2-carrying plasmid in Vibrio parahaemolyticus.</title>
        <authorList>
            <person name="Li R."/>
            <person name="Ye L."/>
            <person name="Zheng Z."/>
            <person name="Chan E.W."/>
            <person name="Chen S."/>
        </authorList>
    </citation>
    <scope>NUCLEOTIDE SEQUENCE</scope>
    <source>
        <strain evidence="2">VPS92</strain>
        <plasmid evidence="2">pVPS92-VEB</plasmid>
    </source>
</reference>
<organism evidence="2">
    <name type="scientific">Vibrio parahaemolyticus</name>
    <dbReference type="NCBI Taxonomy" id="670"/>
    <lineage>
        <taxon>Bacteria</taxon>
        <taxon>Pseudomonadati</taxon>
        <taxon>Pseudomonadota</taxon>
        <taxon>Gammaproteobacteria</taxon>
        <taxon>Vibrionales</taxon>
        <taxon>Vibrionaceae</taxon>
        <taxon>Vibrio</taxon>
    </lineage>
</organism>
<keyword evidence="1" id="KW-0472">Membrane</keyword>